<evidence type="ECO:0000313" key="3">
    <source>
        <dbReference type="Proteomes" id="UP001180020"/>
    </source>
</evidence>
<dbReference type="SMART" id="SM00743">
    <property type="entry name" value="Agenet"/>
    <property type="match status" value="1"/>
</dbReference>
<reference evidence="2" key="1">
    <citation type="journal article" date="2023" name="Nat. Commun.">
        <title>Diploid and tetraploid genomes of Acorus and the evolution of monocots.</title>
        <authorList>
            <person name="Ma L."/>
            <person name="Liu K.W."/>
            <person name="Li Z."/>
            <person name="Hsiao Y.Y."/>
            <person name="Qi Y."/>
            <person name="Fu T."/>
            <person name="Tang G.D."/>
            <person name="Zhang D."/>
            <person name="Sun W.H."/>
            <person name="Liu D.K."/>
            <person name="Li Y."/>
            <person name="Chen G.Z."/>
            <person name="Liu X.D."/>
            <person name="Liao X.Y."/>
            <person name="Jiang Y.T."/>
            <person name="Yu X."/>
            <person name="Hao Y."/>
            <person name="Huang J."/>
            <person name="Zhao X.W."/>
            <person name="Ke S."/>
            <person name="Chen Y.Y."/>
            <person name="Wu W.L."/>
            <person name="Hsu J.L."/>
            <person name="Lin Y.F."/>
            <person name="Huang M.D."/>
            <person name="Li C.Y."/>
            <person name="Huang L."/>
            <person name="Wang Z.W."/>
            <person name="Zhao X."/>
            <person name="Zhong W.Y."/>
            <person name="Peng D.H."/>
            <person name="Ahmad S."/>
            <person name="Lan S."/>
            <person name="Zhang J.S."/>
            <person name="Tsai W.C."/>
            <person name="Van de Peer Y."/>
            <person name="Liu Z.J."/>
        </authorList>
    </citation>
    <scope>NUCLEOTIDE SEQUENCE</scope>
    <source>
        <strain evidence="2">CP</strain>
    </source>
</reference>
<feature type="domain" description="Agenet" evidence="1">
    <location>
        <begin position="108"/>
        <end position="168"/>
    </location>
</feature>
<keyword evidence="3" id="KW-1185">Reference proteome</keyword>
<dbReference type="Proteomes" id="UP001180020">
    <property type="component" value="Unassembled WGS sequence"/>
</dbReference>
<proteinExistence type="predicted"/>
<dbReference type="Pfam" id="PF05641">
    <property type="entry name" value="Agenet"/>
    <property type="match status" value="1"/>
</dbReference>
<reference evidence="2" key="2">
    <citation type="submission" date="2023-06" db="EMBL/GenBank/DDBJ databases">
        <authorList>
            <person name="Ma L."/>
            <person name="Liu K.-W."/>
            <person name="Li Z."/>
            <person name="Hsiao Y.-Y."/>
            <person name="Qi Y."/>
            <person name="Fu T."/>
            <person name="Tang G."/>
            <person name="Zhang D."/>
            <person name="Sun W.-H."/>
            <person name="Liu D.-K."/>
            <person name="Li Y."/>
            <person name="Chen G.-Z."/>
            <person name="Liu X.-D."/>
            <person name="Liao X.-Y."/>
            <person name="Jiang Y.-T."/>
            <person name="Yu X."/>
            <person name="Hao Y."/>
            <person name="Huang J."/>
            <person name="Zhao X.-W."/>
            <person name="Ke S."/>
            <person name="Chen Y.-Y."/>
            <person name="Wu W.-L."/>
            <person name="Hsu J.-L."/>
            <person name="Lin Y.-F."/>
            <person name="Huang M.-D."/>
            <person name="Li C.-Y."/>
            <person name="Huang L."/>
            <person name="Wang Z.-W."/>
            <person name="Zhao X."/>
            <person name="Zhong W.-Y."/>
            <person name="Peng D.-H."/>
            <person name="Ahmad S."/>
            <person name="Lan S."/>
            <person name="Zhang J.-S."/>
            <person name="Tsai W.-C."/>
            <person name="Van De Peer Y."/>
            <person name="Liu Z.-J."/>
        </authorList>
    </citation>
    <scope>NUCLEOTIDE SEQUENCE</scope>
    <source>
        <strain evidence="2">CP</strain>
        <tissue evidence="2">Leaves</tissue>
    </source>
</reference>
<dbReference type="InterPro" id="IPR014002">
    <property type="entry name" value="Agenet_dom_plant"/>
</dbReference>
<comment type="caution">
    <text evidence="2">The sequence shown here is derived from an EMBL/GenBank/DDBJ whole genome shotgun (WGS) entry which is preliminary data.</text>
</comment>
<dbReference type="PANTHER" id="PTHR36805">
    <property type="entry name" value="AGENET DOMAIN-CONTAINING PROTEIN"/>
    <property type="match status" value="1"/>
</dbReference>
<organism evidence="2 3">
    <name type="scientific">Acorus calamus</name>
    <name type="common">Sweet flag</name>
    <dbReference type="NCBI Taxonomy" id="4465"/>
    <lineage>
        <taxon>Eukaryota</taxon>
        <taxon>Viridiplantae</taxon>
        <taxon>Streptophyta</taxon>
        <taxon>Embryophyta</taxon>
        <taxon>Tracheophyta</taxon>
        <taxon>Spermatophyta</taxon>
        <taxon>Magnoliopsida</taxon>
        <taxon>Liliopsida</taxon>
        <taxon>Acoraceae</taxon>
        <taxon>Acorus</taxon>
    </lineage>
</organism>
<dbReference type="InterPro" id="IPR008395">
    <property type="entry name" value="Agenet-like_dom"/>
</dbReference>
<evidence type="ECO:0000259" key="1">
    <source>
        <dbReference type="SMART" id="SM00743"/>
    </source>
</evidence>
<dbReference type="PANTHER" id="PTHR36805:SF7">
    <property type="entry name" value="AGENET DOMAIN-CONTAINING PROTEIN"/>
    <property type="match status" value="1"/>
</dbReference>
<evidence type="ECO:0000313" key="2">
    <source>
        <dbReference type="EMBL" id="KAK1307760.1"/>
    </source>
</evidence>
<accession>A0AAV9E2E7</accession>
<dbReference type="EMBL" id="JAUJYO010000009">
    <property type="protein sequence ID" value="KAK1307760.1"/>
    <property type="molecule type" value="Genomic_DNA"/>
</dbReference>
<dbReference type="AlphaFoldDB" id="A0AAV9E2E7"/>
<protein>
    <recommendedName>
        <fullName evidence="1">Agenet domain-containing protein</fullName>
    </recommendedName>
</protein>
<name>A0AAV9E2E7_ACOCL</name>
<sequence length="297" mass="34494">METNREPHFQIGQQIESRTFEDGYRGAWFRSKIRDTSLRRGQTWHQLEFFDYPGEGLHWTKLYQKTPWLCSGEKKTMLMMRPSFPQFYHESEKSDLDDISDVIAIINDVWKVGDMVDWWFDHCYWSGKVTQLLGKDKVEVKLSNPPLGEGKTYEAFCKDLRPSLDWSPEYGWTVPVDDEDSEYRSSCVHLVQPMNHGLKEFSGELPKVDGEKVGDPISTTIGGPRMDRYSSRMYQHESRVSGSGQLFSKKPSDSVESSIMDLEELASKIHWVRAMLQFEFQLSTVVKSSWKLVENHG</sequence>
<gene>
    <name evidence="2" type="ORF">QJS10_CPA09g00852</name>
</gene>